<feature type="transmembrane region" description="Helical" evidence="1">
    <location>
        <begin position="7"/>
        <end position="29"/>
    </location>
</feature>
<sequence length="75" mass="7875">MRLLKTLGAFIGVWFVSVIALSFVGALLIGITGDFNIESKIGWQSISSLGAVALAVWAAVKVWKRAGPGEGQSLT</sequence>
<evidence type="ECO:0000313" key="3">
    <source>
        <dbReference type="Proteomes" id="UP000660745"/>
    </source>
</evidence>
<protein>
    <submittedName>
        <fullName evidence="2">Uncharacterized protein</fullName>
    </submittedName>
</protein>
<keyword evidence="3" id="KW-1185">Reference proteome</keyword>
<keyword evidence="1" id="KW-1133">Transmembrane helix</keyword>
<comment type="caution">
    <text evidence="2">The sequence shown here is derived from an EMBL/GenBank/DDBJ whole genome shotgun (WGS) entry which is preliminary data.</text>
</comment>
<reference evidence="2" key="1">
    <citation type="journal article" date="2014" name="Int. J. Syst. Evol. Microbiol.">
        <title>Complete genome sequence of Corynebacterium casei LMG S-19264T (=DSM 44701T), isolated from a smear-ripened cheese.</title>
        <authorList>
            <consortium name="US DOE Joint Genome Institute (JGI-PGF)"/>
            <person name="Walter F."/>
            <person name="Albersmeier A."/>
            <person name="Kalinowski J."/>
            <person name="Ruckert C."/>
        </authorList>
    </citation>
    <scope>NUCLEOTIDE SEQUENCE</scope>
    <source>
        <strain evidence="2">CGMCC 4.7430</strain>
    </source>
</reference>
<name>A0A918A0A6_9ACTN</name>
<dbReference type="RefSeq" id="WP_189137219.1">
    <property type="nucleotide sequence ID" value="NZ_BMNK01000001.1"/>
</dbReference>
<keyword evidence="1" id="KW-0472">Membrane</keyword>
<evidence type="ECO:0000313" key="2">
    <source>
        <dbReference type="EMBL" id="GGP02501.1"/>
    </source>
</evidence>
<dbReference type="Proteomes" id="UP000660745">
    <property type="component" value="Unassembled WGS sequence"/>
</dbReference>
<gene>
    <name evidence="2" type="ORF">GCM10012278_09990</name>
</gene>
<proteinExistence type="predicted"/>
<keyword evidence="1" id="KW-0812">Transmembrane</keyword>
<feature type="transmembrane region" description="Helical" evidence="1">
    <location>
        <begin position="41"/>
        <end position="60"/>
    </location>
</feature>
<evidence type="ECO:0000256" key="1">
    <source>
        <dbReference type="SAM" id="Phobius"/>
    </source>
</evidence>
<reference evidence="2" key="2">
    <citation type="submission" date="2020-09" db="EMBL/GenBank/DDBJ databases">
        <authorList>
            <person name="Sun Q."/>
            <person name="Zhou Y."/>
        </authorList>
    </citation>
    <scope>NUCLEOTIDE SEQUENCE</scope>
    <source>
        <strain evidence="2">CGMCC 4.7430</strain>
    </source>
</reference>
<dbReference type="AlphaFoldDB" id="A0A918A0A6"/>
<dbReference type="EMBL" id="BMNK01000001">
    <property type="protein sequence ID" value="GGP02501.1"/>
    <property type="molecule type" value="Genomic_DNA"/>
</dbReference>
<accession>A0A918A0A6</accession>
<organism evidence="2 3">
    <name type="scientific">Nonomuraea glycinis</name>
    <dbReference type="NCBI Taxonomy" id="2047744"/>
    <lineage>
        <taxon>Bacteria</taxon>
        <taxon>Bacillati</taxon>
        <taxon>Actinomycetota</taxon>
        <taxon>Actinomycetes</taxon>
        <taxon>Streptosporangiales</taxon>
        <taxon>Streptosporangiaceae</taxon>
        <taxon>Nonomuraea</taxon>
    </lineage>
</organism>